<keyword evidence="1" id="KW-0175">Coiled coil</keyword>
<reference evidence="3" key="2">
    <citation type="submission" date="2014-03" db="EMBL/GenBank/DDBJ databases">
        <title>The whipworm genome and dual-species transcriptomics of an intimate host-pathogen interaction.</title>
        <authorList>
            <person name="Foth B.J."/>
            <person name="Tsai I.J."/>
            <person name="Reid A.J."/>
            <person name="Bancroft A.J."/>
            <person name="Nichol S."/>
            <person name="Tracey A."/>
            <person name="Holroyd N."/>
            <person name="Cotton J.A."/>
            <person name="Stanley E.J."/>
            <person name="Zarowiecki M."/>
            <person name="Liu J.Z."/>
            <person name="Huckvale T."/>
            <person name="Cooper P.J."/>
            <person name="Grencis R.K."/>
            <person name="Berriman M."/>
        </authorList>
    </citation>
    <scope>NUCLEOTIDE SEQUENCE [LARGE SCALE GENOMIC DNA]</scope>
</reference>
<evidence type="ECO:0000256" key="2">
    <source>
        <dbReference type="SAM" id="MobiDB-lite"/>
    </source>
</evidence>
<evidence type="ECO:0000313" key="4">
    <source>
        <dbReference type="Proteomes" id="UP000030665"/>
    </source>
</evidence>
<protein>
    <submittedName>
        <fullName evidence="3">Uncharacterized protein</fullName>
    </submittedName>
</protein>
<feature type="compositionally biased region" description="Basic and acidic residues" evidence="2">
    <location>
        <begin position="55"/>
        <end position="65"/>
    </location>
</feature>
<feature type="coiled-coil region" evidence="1">
    <location>
        <begin position="120"/>
        <end position="208"/>
    </location>
</feature>
<dbReference type="Proteomes" id="UP000030665">
    <property type="component" value="Unassembled WGS sequence"/>
</dbReference>
<dbReference type="AlphaFoldDB" id="A0A077Z8T1"/>
<reference evidence="3" key="1">
    <citation type="submission" date="2014-01" db="EMBL/GenBank/DDBJ databases">
        <authorList>
            <person name="Aslett M."/>
        </authorList>
    </citation>
    <scope>NUCLEOTIDE SEQUENCE</scope>
</reference>
<keyword evidence="4" id="KW-1185">Reference proteome</keyword>
<accession>A0A077Z8T1</accession>
<sequence length="213" mass="24556">MTEDNGKHVALVQQQMDLYDQYSVMEICKSLAELPRMKWRQVLKTAPSKLALANSHEESPSKEVHNVTGASSVGDTSNANTSALTHDEGESPISPPRRLNKTLSGYHRFRNSIRRKWERMRNAEKQLAEKDVEIDLLAIEVEQLKAQLRKYLHTRIRCFLVLIAGTIGDKNTRENELRSLLAAERRNRQECEERLELARIENEELIAKNKEHD</sequence>
<organism evidence="3 4">
    <name type="scientific">Trichuris trichiura</name>
    <name type="common">Whipworm</name>
    <name type="synonym">Trichocephalus trichiurus</name>
    <dbReference type="NCBI Taxonomy" id="36087"/>
    <lineage>
        <taxon>Eukaryota</taxon>
        <taxon>Metazoa</taxon>
        <taxon>Ecdysozoa</taxon>
        <taxon>Nematoda</taxon>
        <taxon>Enoplea</taxon>
        <taxon>Dorylaimia</taxon>
        <taxon>Trichinellida</taxon>
        <taxon>Trichuridae</taxon>
        <taxon>Trichuris</taxon>
    </lineage>
</organism>
<dbReference type="EMBL" id="HG806011">
    <property type="protein sequence ID" value="CDW56134.1"/>
    <property type="molecule type" value="Genomic_DNA"/>
</dbReference>
<gene>
    <name evidence="3" type="ORF">TTRE_0000440901</name>
</gene>
<evidence type="ECO:0000313" key="3">
    <source>
        <dbReference type="EMBL" id="CDW56134.1"/>
    </source>
</evidence>
<evidence type="ECO:0000256" key="1">
    <source>
        <dbReference type="SAM" id="Coils"/>
    </source>
</evidence>
<proteinExistence type="predicted"/>
<name>A0A077Z8T1_TRITR</name>
<feature type="compositionally biased region" description="Polar residues" evidence="2">
    <location>
        <begin position="68"/>
        <end position="84"/>
    </location>
</feature>
<feature type="region of interest" description="Disordered" evidence="2">
    <location>
        <begin position="53"/>
        <end position="101"/>
    </location>
</feature>